<keyword evidence="1" id="KW-0732">Signal</keyword>
<protein>
    <submittedName>
        <fullName evidence="2">BQ5605_C012g06847 protein</fullName>
    </submittedName>
</protein>
<evidence type="ECO:0000256" key="1">
    <source>
        <dbReference type="SAM" id="SignalP"/>
    </source>
</evidence>
<organism evidence="2 3">
    <name type="scientific">Microbotryum silenes-dioicae</name>
    <dbReference type="NCBI Taxonomy" id="796604"/>
    <lineage>
        <taxon>Eukaryota</taxon>
        <taxon>Fungi</taxon>
        <taxon>Dikarya</taxon>
        <taxon>Basidiomycota</taxon>
        <taxon>Pucciniomycotina</taxon>
        <taxon>Microbotryomycetes</taxon>
        <taxon>Microbotryales</taxon>
        <taxon>Microbotryaceae</taxon>
        <taxon>Microbotryum</taxon>
    </lineage>
</organism>
<accession>A0A2X0MDL8</accession>
<reference evidence="2 3" key="1">
    <citation type="submission" date="2016-11" db="EMBL/GenBank/DDBJ databases">
        <authorList>
            <person name="Jaros S."/>
            <person name="Januszkiewicz K."/>
            <person name="Wedrychowicz H."/>
        </authorList>
    </citation>
    <scope>NUCLEOTIDE SEQUENCE [LARGE SCALE GENOMIC DNA]</scope>
</reference>
<sequence length="143" mass="15875">MKLVSFVVCADLLLFTRAVVAESLSPSELRIRCQACDRPFDAANCPPGTIFVSATDSAASFFSIQAALNSLPDDMSPQTILVGGGEYEEQLIITRKPRSALHVRSKWSWVHAARNYILVDGSQCNGSRTYRPNYGRNYLYSQH</sequence>
<dbReference type="AlphaFoldDB" id="A0A2X0MDL8"/>
<dbReference type="STRING" id="796604.A0A2X0MDL8"/>
<dbReference type="SUPFAM" id="SSF51126">
    <property type="entry name" value="Pectin lyase-like"/>
    <property type="match status" value="1"/>
</dbReference>
<evidence type="ECO:0000313" key="2">
    <source>
        <dbReference type="EMBL" id="SGY16333.1"/>
    </source>
</evidence>
<dbReference type="InterPro" id="IPR011050">
    <property type="entry name" value="Pectin_lyase_fold/virulence"/>
</dbReference>
<feature type="chain" id="PRO_5015860882" evidence="1">
    <location>
        <begin position="22"/>
        <end position="143"/>
    </location>
</feature>
<dbReference type="InterPro" id="IPR012334">
    <property type="entry name" value="Pectin_lyas_fold"/>
</dbReference>
<name>A0A2X0MDL8_9BASI</name>
<feature type="signal peptide" evidence="1">
    <location>
        <begin position="1"/>
        <end position="21"/>
    </location>
</feature>
<gene>
    <name evidence="2" type="primary">BQ5605_C012g06847</name>
    <name evidence="2" type="ORF">BQ5605_C012G06847</name>
</gene>
<proteinExistence type="predicted"/>
<keyword evidence="3" id="KW-1185">Reference proteome</keyword>
<dbReference type="EMBL" id="FQNC01000014">
    <property type="protein sequence ID" value="SGY16333.1"/>
    <property type="molecule type" value="Genomic_DNA"/>
</dbReference>
<evidence type="ECO:0000313" key="3">
    <source>
        <dbReference type="Proteomes" id="UP000249464"/>
    </source>
</evidence>
<dbReference type="Proteomes" id="UP000249464">
    <property type="component" value="Unassembled WGS sequence"/>
</dbReference>
<dbReference type="Gene3D" id="2.160.20.10">
    <property type="entry name" value="Single-stranded right-handed beta-helix, Pectin lyase-like"/>
    <property type="match status" value="1"/>
</dbReference>